<dbReference type="RefSeq" id="WP_115981616.1">
    <property type="nucleotide sequence ID" value="NZ_QOHR01000027.1"/>
</dbReference>
<organism evidence="4 5">
    <name type="scientific">Rhodosalinus sediminis</name>
    <dbReference type="NCBI Taxonomy" id="1940533"/>
    <lineage>
        <taxon>Bacteria</taxon>
        <taxon>Pseudomonadati</taxon>
        <taxon>Pseudomonadota</taxon>
        <taxon>Alphaproteobacteria</taxon>
        <taxon>Rhodobacterales</taxon>
        <taxon>Paracoccaceae</taxon>
        <taxon>Rhodosalinus</taxon>
    </lineage>
</organism>
<name>A0A3D9BMH9_9RHOB</name>
<dbReference type="EMBL" id="QOHR01000027">
    <property type="protein sequence ID" value="REC54622.1"/>
    <property type="molecule type" value="Genomic_DNA"/>
</dbReference>
<dbReference type="InterPro" id="IPR056490">
    <property type="entry name" value="Rcc01698_C"/>
</dbReference>
<dbReference type="Proteomes" id="UP000257131">
    <property type="component" value="Unassembled WGS sequence"/>
</dbReference>
<dbReference type="Pfam" id="PF23666">
    <property type="entry name" value="Rcc01698_C"/>
    <property type="match status" value="1"/>
</dbReference>
<evidence type="ECO:0000313" key="5">
    <source>
        <dbReference type="Proteomes" id="UP000257131"/>
    </source>
</evidence>
<protein>
    <recommendedName>
        <fullName evidence="6">Host specificity protein</fullName>
    </recommendedName>
</protein>
<proteinExistence type="predicted"/>
<dbReference type="CDD" id="cd19607">
    <property type="entry name" value="GTA_TIM-barrel-like"/>
    <property type="match status" value="1"/>
</dbReference>
<gene>
    <name evidence="4" type="ORF">DRV84_13490</name>
</gene>
<dbReference type="OrthoDB" id="8445115at2"/>
<evidence type="ECO:0000259" key="3">
    <source>
        <dbReference type="Pfam" id="PF23666"/>
    </source>
</evidence>
<evidence type="ECO:0000259" key="1">
    <source>
        <dbReference type="Pfam" id="PF13547"/>
    </source>
</evidence>
<accession>A0A3D9BMH9</accession>
<sequence length="928" mass="100330">RGRITCSPAAGYAGSADKTATAANQVAAFFGGASPSDFTVSGETVSWTGAADDWGLRRMVLHYAHLCAAAGGVDAFLIGTEMRGLTTIRSGASSYPAVQAFRDLADDVRSILGAGTAISYAADWSEYFGHQPGDGSGDVFFHLDALWADPEIDFVAIDNYMPLSDWRDGFEHADAQEGWPAIYDRAYLQANIAGGEGFDWFYASAADRSAQVRTAITDGAAGKPWVFRYKDLRSWWSNPHYDRPGGVESGTPTAWAPESKPIWFTELGCPAIDRGTNQPNVFFDPKSSESFTPHFSRGWRDDAIQRAYLEATYLWWGEAANNPVSSVYGGRMVHVPECAAWTWDARPYPFFPALTDVWTDGANWRLGHWLTGRLGAVSLAALVRHLCLRAGLPESRIDVTGLWGAVEGYAIGALESPRASITMLSRHFGFDAVETEGVIRFVMRGRAAVATVPPDDLVAPREGDVLELTRGQETELPQALKWQVARADEDYEAAQVEARRITVDTTRIASESFPTAVPPEEAERRCRRALMEAWTGRESAVFRLPPSRLALDPADVVTFAHDGRAVPLRLVSIADADARGIEAVRQDREAYDLPPGAPRPSALSQAVVFGAPEAVLLDLPQLTEDQPAHRPFAAAHAVPWPGEIAAFRSPSTDGFELLTSFGTRARIGTLVSDFYAGPTSRFDLGNVLVVDLLTGTLESVTDLTLFGGANALAIESAPGVWEIVQAGAAELLAPGRYRLTRFLRGQRGTEGAMGNPSPAGARVVVLDDSLPSLPTAEADIGIPWNWRIGPASRPVSDETYVAQAFKPEGVGLRPFSVAHVEQPWRTPRVPGDLTIRWTRRSRALSADSWGAVEVPMAEELEAYEVEILDGATVSRVLSTATTSAVYTAAQQTADWGAPLAPGDTLDIRIFQLSALVGRGALKTVTLTL</sequence>
<dbReference type="Gene3D" id="3.20.20.80">
    <property type="entry name" value="Glycosidases"/>
    <property type="match status" value="1"/>
</dbReference>
<evidence type="ECO:0000313" key="4">
    <source>
        <dbReference type="EMBL" id="REC54622.1"/>
    </source>
</evidence>
<feature type="domain" description="Tip attachment protein J" evidence="2">
    <location>
        <begin position="415"/>
        <end position="573"/>
    </location>
</feature>
<feature type="domain" description="Rcc01698-like C-terminal" evidence="3">
    <location>
        <begin position="665"/>
        <end position="764"/>
    </location>
</feature>
<dbReference type="Pfam" id="PF13547">
    <property type="entry name" value="GTA_TIM"/>
    <property type="match status" value="1"/>
</dbReference>
<evidence type="ECO:0000259" key="2">
    <source>
        <dbReference type="Pfam" id="PF13550"/>
    </source>
</evidence>
<reference evidence="4 5" key="1">
    <citation type="journal article" date="2017" name="Int. J. Syst. Evol. Microbiol.">
        <title>Rhodosalinus sediminis gen. nov., sp. nov., isolated from marine saltern.</title>
        <authorList>
            <person name="Guo L.Y."/>
            <person name="Ling S.K."/>
            <person name="Li C.M."/>
            <person name="Chen G.J."/>
            <person name="Du Z.J."/>
        </authorList>
    </citation>
    <scope>NUCLEOTIDE SEQUENCE [LARGE SCALE GENOMIC DNA]</scope>
    <source>
        <strain evidence="4 5">WDN1C137</strain>
    </source>
</reference>
<feature type="domain" description="GTA TIM-barrel-like" evidence="1">
    <location>
        <begin position="54"/>
        <end position="352"/>
    </location>
</feature>
<dbReference type="InterPro" id="IPR032876">
    <property type="entry name" value="J_dom"/>
</dbReference>
<dbReference type="InterPro" id="IPR025195">
    <property type="entry name" value="GTA_TIM_dom"/>
</dbReference>
<keyword evidence="5" id="KW-1185">Reference proteome</keyword>
<dbReference type="Pfam" id="PF13550">
    <property type="entry name" value="Phage-tail_3"/>
    <property type="match status" value="1"/>
</dbReference>
<comment type="caution">
    <text evidence="4">The sequence shown here is derived from an EMBL/GenBank/DDBJ whole genome shotgun (WGS) entry which is preliminary data.</text>
</comment>
<feature type="non-terminal residue" evidence="4">
    <location>
        <position position="1"/>
    </location>
</feature>
<dbReference type="AlphaFoldDB" id="A0A3D9BMH9"/>
<evidence type="ECO:0008006" key="6">
    <source>
        <dbReference type="Google" id="ProtNLM"/>
    </source>
</evidence>